<dbReference type="OMA" id="ATPPFWA"/>
<evidence type="ECO:0000256" key="9">
    <source>
        <dbReference type="RuleBase" id="RU003722"/>
    </source>
</evidence>
<evidence type="ECO:0000256" key="10">
    <source>
        <dbReference type="SAM" id="Phobius"/>
    </source>
</evidence>
<evidence type="ECO:0000313" key="15">
    <source>
        <dbReference type="Proteomes" id="UP000014760"/>
    </source>
</evidence>
<feature type="transmembrane region" description="Helical" evidence="10">
    <location>
        <begin position="264"/>
        <end position="292"/>
    </location>
</feature>
<feature type="transmembrane region" description="Helical" evidence="10">
    <location>
        <begin position="130"/>
        <end position="146"/>
    </location>
</feature>
<dbReference type="InterPro" id="IPR018422">
    <property type="entry name" value="Cation/H_exchanger_CPA1"/>
</dbReference>
<gene>
    <name evidence="13" type="ORF">CAPTEDRAFT_97875</name>
</gene>
<dbReference type="Gene3D" id="6.10.250.1040">
    <property type="match status" value="1"/>
</dbReference>
<evidence type="ECO:0000313" key="14">
    <source>
        <dbReference type="EnsemblMetazoa" id="CapteP97875"/>
    </source>
</evidence>
<protein>
    <recommendedName>
        <fullName evidence="9">Sodium/hydrogen exchanger</fullName>
    </recommendedName>
</protein>
<evidence type="ECO:0000256" key="8">
    <source>
        <dbReference type="ARBA" id="ARBA00023201"/>
    </source>
</evidence>
<dbReference type="PANTHER" id="PTHR10110:SF98">
    <property type="entry name" value="SODIUM_HYDROGEN EXCHANGER"/>
    <property type="match status" value="1"/>
</dbReference>
<accession>R7T3U5</accession>
<keyword evidence="3 9" id="KW-0812">Transmembrane</keyword>
<keyword evidence="2 9" id="KW-0813">Transport</keyword>
<keyword evidence="15" id="KW-1185">Reference proteome</keyword>
<comment type="subcellular location">
    <subcellularLocation>
        <location evidence="1">Membrane</location>
        <topology evidence="1">Multi-pass membrane protein</topology>
    </subcellularLocation>
</comment>
<keyword evidence="9" id="KW-0050">Antiport</keyword>
<evidence type="ECO:0000259" key="12">
    <source>
        <dbReference type="Pfam" id="PF00999"/>
    </source>
</evidence>
<dbReference type="GO" id="GO:0005886">
    <property type="term" value="C:plasma membrane"/>
    <property type="evidence" value="ECO:0007669"/>
    <property type="project" value="TreeGrafter"/>
</dbReference>
<dbReference type="Pfam" id="PF00999">
    <property type="entry name" value="Na_H_Exchanger"/>
    <property type="match status" value="1"/>
</dbReference>
<dbReference type="PANTHER" id="PTHR10110">
    <property type="entry name" value="SODIUM/HYDROGEN EXCHANGER"/>
    <property type="match status" value="1"/>
</dbReference>
<feature type="transmembrane region" description="Helical" evidence="10">
    <location>
        <begin position="354"/>
        <end position="378"/>
    </location>
</feature>
<proteinExistence type="inferred from homology"/>
<keyword evidence="7 10" id="KW-0472">Membrane</keyword>
<dbReference type="InterPro" id="IPR004709">
    <property type="entry name" value="NaH_exchanger"/>
</dbReference>
<feature type="transmembrane region" description="Helical" evidence="10">
    <location>
        <begin position="199"/>
        <end position="217"/>
    </location>
</feature>
<comment type="similarity">
    <text evidence="9">Belongs to the monovalent cation:proton antiporter 1 (CPA1) transporter (TC 2.A.36) family.</text>
</comment>
<evidence type="ECO:0000256" key="2">
    <source>
        <dbReference type="ARBA" id="ARBA00022448"/>
    </source>
</evidence>
<feature type="transmembrane region" description="Helical" evidence="10">
    <location>
        <begin position="158"/>
        <end position="179"/>
    </location>
</feature>
<dbReference type="GO" id="GO:0015386">
    <property type="term" value="F:potassium:proton antiporter activity"/>
    <property type="evidence" value="ECO:0007669"/>
    <property type="project" value="TreeGrafter"/>
</dbReference>
<dbReference type="EMBL" id="AMQN01015886">
    <property type="status" value="NOT_ANNOTATED_CDS"/>
    <property type="molecule type" value="Genomic_DNA"/>
</dbReference>
<keyword evidence="11" id="KW-0732">Signal</keyword>
<dbReference type="PRINTS" id="PR01084">
    <property type="entry name" value="NAHEXCHNGR"/>
</dbReference>
<dbReference type="NCBIfam" id="TIGR00840">
    <property type="entry name" value="b_cpa1"/>
    <property type="match status" value="1"/>
</dbReference>
<feature type="transmembrane region" description="Helical" evidence="10">
    <location>
        <begin position="390"/>
        <end position="412"/>
    </location>
</feature>
<evidence type="ECO:0000256" key="11">
    <source>
        <dbReference type="SAM" id="SignalP"/>
    </source>
</evidence>
<dbReference type="AlphaFoldDB" id="R7T3U5"/>
<dbReference type="GO" id="GO:0051453">
    <property type="term" value="P:regulation of intracellular pH"/>
    <property type="evidence" value="ECO:0007669"/>
    <property type="project" value="TreeGrafter"/>
</dbReference>
<dbReference type="EMBL" id="KB312319">
    <property type="protein sequence ID" value="ELT87433.1"/>
    <property type="molecule type" value="Genomic_DNA"/>
</dbReference>
<dbReference type="HOGENOM" id="CLU_005912_4_2_1"/>
<feature type="domain" description="Cation/H+ exchanger transmembrane" evidence="12">
    <location>
        <begin position="82"/>
        <end position="476"/>
    </location>
</feature>
<dbReference type="GO" id="GO:0098719">
    <property type="term" value="P:sodium ion import across plasma membrane"/>
    <property type="evidence" value="ECO:0007669"/>
    <property type="project" value="TreeGrafter"/>
</dbReference>
<dbReference type="Proteomes" id="UP000014760">
    <property type="component" value="Unassembled WGS sequence"/>
</dbReference>
<evidence type="ECO:0000256" key="4">
    <source>
        <dbReference type="ARBA" id="ARBA00022989"/>
    </source>
</evidence>
<dbReference type="EnsemblMetazoa" id="CapteT97875">
    <property type="protein sequence ID" value="CapteP97875"/>
    <property type="gene ID" value="CapteG97875"/>
</dbReference>
<keyword evidence="6 9" id="KW-0406">Ion transport</keyword>
<feature type="transmembrane region" description="Helical" evidence="10">
    <location>
        <begin position="424"/>
        <end position="447"/>
    </location>
</feature>
<dbReference type="GO" id="GO:0015385">
    <property type="term" value="F:sodium:proton antiporter activity"/>
    <property type="evidence" value="ECO:0007669"/>
    <property type="project" value="InterPro"/>
</dbReference>
<dbReference type="Gene3D" id="6.10.140.1330">
    <property type="match status" value="1"/>
</dbReference>
<dbReference type="OrthoDB" id="196264at2759"/>
<reference evidence="14" key="3">
    <citation type="submission" date="2015-06" db="UniProtKB">
        <authorList>
            <consortium name="EnsemblMetazoa"/>
        </authorList>
    </citation>
    <scope>IDENTIFICATION</scope>
</reference>
<feature type="transmembrane region" description="Helical" evidence="10">
    <location>
        <begin position="97"/>
        <end position="118"/>
    </location>
</feature>
<dbReference type="InterPro" id="IPR006153">
    <property type="entry name" value="Cation/H_exchanger_TM"/>
</dbReference>
<evidence type="ECO:0000256" key="7">
    <source>
        <dbReference type="ARBA" id="ARBA00023136"/>
    </source>
</evidence>
<organism evidence="13">
    <name type="scientific">Capitella teleta</name>
    <name type="common">Polychaete worm</name>
    <dbReference type="NCBI Taxonomy" id="283909"/>
    <lineage>
        <taxon>Eukaryota</taxon>
        <taxon>Metazoa</taxon>
        <taxon>Spiralia</taxon>
        <taxon>Lophotrochozoa</taxon>
        <taxon>Annelida</taxon>
        <taxon>Polychaeta</taxon>
        <taxon>Sedentaria</taxon>
        <taxon>Scolecida</taxon>
        <taxon>Capitellidae</taxon>
        <taxon>Capitella</taxon>
    </lineage>
</organism>
<feature type="signal peptide" evidence="11">
    <location>
        <begin position="1"/>
        <end position="28"/>
    </location>
</feature>
<feature type="transmembrane region" description="Helical" evidence="10">
    <location>
        <begin position="312"/>
        <end position="334"/>
    </location>
</feature>
<feature type="transmembrane region" description="Helical" evidence="10">
    <location>
        <begin position="72"/>
        <end position="90"/>
    </location>
</feature>
<evidence type="ECO:0000313" key="13">
    <source>
        <dbReference type="EMBL" id="ELT87433.1"/>
    </source>
</evidence>
<dbReference type="STRING" id="283909.R7T3U5"/>
<sequence>MGSVKEIFFLLLAAFFVVSDCSIETTTADRYIEHGGLNAGDADSTNHDANQTHQVQRYKIAEFDFHTVAQPFVISIWIVVASAAKIGFHLNNKLSSWFPESCLLILVGVILGVILWAADVTRIVLDSHTFFLYLLPPIILDAGYFMPNRALFDNIGTILLFSVIGTLLNTLLIGFSLWGFSKSGGIGAFDLDLDLLHCLVFSSLLSAVDPVAVLAIFEEVQVNEILHIVVFGESLLNDGVTVVLYHLFEGLSHIGQENVIVLDVVYGVLSFFVVVGGGTAIGVLFGFLTALVTRFTDHVRVIEPLVVFVMGYLSYLTAEMFHLSGILSCTFCAITMKKYVEANISQKSHTTIKYFLKMLASVSETIIFMVLGISTVYATHRWETGFCLMSLIFCLVYRAAVVVFLTAIANRFRLVRLSGVDQFIIAYGGLRGAIAFSLVALLDIGLFPFQPLFLTSTLLVIYFTVFVQGTTIKPLVGLFRIKRANKHKPTMNEQLHSRMIDHLMAGMEDIAGHHGNHNQRLLFENFNARYLKPMLIKRRNLRARGLSILNVYQKLNEKDAREMLSNGSFADLTQLQNMSHSMADHLHYNNLQ</sequence>
<name>R7T3U5_CAPTE</name>
<reference evidence="15" key="1">
    <citation type="submission" date="2012-12" db="EMBL/GenBank/DDBJ databases">
        <authorList>
            <person name="Hellsten U."/>
            <person name="Grimwood J."/>
            <person name="Chapman J.A."/>
            <person name="Shapiro H."/>
            <person name="Aerts A."/>
            <person name="Otillar R.P."/>
            <person name="Terry A.Y."/>
            <person name="Boore J.L."/>
            <person name="Simakov O."/>
            <person name="Marletaz F."/>
            <person name="Cho S.-J."/>
            <person name="Edsinger-Gonzales E."/>
            <person name="Havlak P."/>
            <person name="Kuo D.-H."/>
            <person name="Larsson T."/>
            <person name="Lv J."/>
            <person name="Arendt D."/>
            <person name="Savage R."/>
            <person name="Osoegawa K."/>
            <person name="de Jong P."/>
            <person name="Lindberg D.R."/>
            <person name="Seaver E.C."/>
            <person name="Weisblat D.A."/>
            <person name="Putnam N.H."/>
            <person name="Grigoriev I.V."/>
            <person name="Rokhsar D.S."/>
        </authorList>
    </citation>
    <scope>NUCLEOTIDE SEQUENCE</scope>
    <source>
        <strain evidence="15">I ESC-2004</strain>
    </source>
</reference>
<evidence type="ECO:0000256" key="5">
    <source>
        <dbReference type="ARBA" id="ARBA00023053"/>
    </source>
</evidence>
<keyword evidence="5" id="KW-0915">Sodium</keyword>
<evidence type="ECO:0000256" key="1">
    <source>
        <dbReference type="ARBA" id="ARBA00004141"/>
    </source>
</evidence>
<reference evidence="13 15" key="2">
    <citation type="journal article" date="2013" name="Nature">
        <title>Insights into bilaterian evolution from three spiralian genomes.</title>
        <authorList>
            <person name="Simakov O."/>
            <person name="Marletaz F."/>
            <person name="Cho S.J."/>
            <person name="Edsinger-Gonzales E."/>
            <person name="Havlak P."/>
            <person name="Hellsten U."/>
            <person name="Kuo D.H."/>
            <person name="Larsson T."/>
            <person name="Lv J."/>
            <person name="Arendt D."/>
            <person name="Savage R."/>
            <person name="Osoegawa K."/>
            <person name="de Jong P."/>
            <person name="Grimwood J."/>
            <person name="Chapman J.A."/>
            <person name="Shapiro H."/>
            <person name="Aerts A."/>
            <person name="Otillar R.P."/>
            <person name="Terry A.Y."/>
            <person name="Boore J.L."/>
            <person name="Grigoriev I.V."/>
            <person name="Lindberg D.R."/>
            <person name="Seaver E.C."/>
            <person name="Weisblat D.A."/>
            <person name="Putnam N.H."/>
            <person name="Rokhsar D.S."/>
        </authorList>
    </citation>
    <scope>NUCLEOTIDE SEQUENCE</scope>
    <source>
        <strain evidence="13 15">I ESC-2004</strain>
    </source>
</reference>
<evidence type="ECO:0000256" key="3">
    <source>
        <dbReference type="ARBA" id="ARBA00022692"/>
    </source>
</evidence>
<keyword evidence="8 9" id="KW-0739">Sodium transport</keyword>
<feature type="transmembrane region" description="Helical" evidence="10">
    <location>
        <begin position="459"/>
        <end position="481"/>
    </location>
</feature>
<evidence type="ECO:0000256" key="6">
    <source>
        <dbReference type="ARBA" id="ARBA00023065"/>
    </source>
</evidence>
<keyword evidence="4 10" id="KW-1133">Transmembrane helix</keyword>
<feature type="chain" id="PRO_5008786607" description="Sodium/hydrogen exchanger" evidence="11">
    <location>
        <begin position="29"/>
        <end position="592"/>
    </location>
</feature>